<protein>
    <submittedName>
        <fullName evidence="6">AraC family transcriptional regulator</fullName>
    </submittedName>
</protein>
<dbReference type="InterPro" id="IPR018060">
    <property type="entry name" value="HTH_AraC"/>
</dbReference>
<name>A0AB39KSF1_9CAUL</name>
<dbReference type="Pfam" id="PF12833">
    <property type="entry name" value="HTH_18"/>
    <property type="match status" value="1"/>
</dbReference>
<dbReference type="SMART" id="SM00342">
    <property type="entry name" value="HTH_ARAC"/>
    <property type="match status" value="1"/>
</dbReference>
<organism evidence="6">
    <name type="scientific">Caulobacter sp. 73W</name>
    <dbReference type="NCBI Taxonomy" id="3161137"/>
    <lineage>
        <taxon>Bacteria</taxon>
        <taxon>Pseudomonadati</taxon>
        <taxon>Pseudomonadota</taxon>
        <taxon>Alphaproteobacteria</taxon>
        <taxon>Caulobacterales</taxon>
        <taxon>Caulobacteraceae</taxon>
        <taxon>Caulobacter</taxon>
    </lineage>
</organism>
<sequence>MTSLNAPPRRLNLTQDQGRGRVAPARALSCSDLLPSGSRTHWVCTRRSRIAVNRLVSERRGAPVRIVAAARQAHCILVPLRVCASHDRWTDDKRWRAAQVGPGDFCVLGPSVEHAGLLDGPLDLLLLTIDRKAMEDLASDAGAALRGGAGEATRWGVPDPAVARLAAVVAQGLDDGAGEPLYFRHLVQACCLQAVRAFGALDDASVRQGGLAPWQAARAKRLLSTDLCLDRGVQAVADECGLSAAYFAKAFKVTTGCTPHRWRLAARIDEARRLLAEETLAIAQVAAAVGFADQSHLSKAFKRECGVSPGAWRRLQGPARGGDEDGFVGEDAQAAVGETG</sequence>
<dbReference type="PROSITE" id="PS01124">
    <property type="entry name" value="HTH_ARAC_FAMILY_2"/>
    <property type="match status" value="1"/>
</dbReference>
<evidence type="ECO:0000259" key="5">
    <source>
        <dbReference type="PROSITE" id="PS01124"/>
    </source>
</evidence>
<dbReference type="InterPro" id="IPR018062">
    <property type="entry name" value="HTH_AraC-typ_CS"/>
</dbReference>
<dbReference type="PANTHER" id="PTHR46796">
    <property type="entry name" value="HTH-TYPE TRANSCRIPTIONAL ACTIVATOR RHAS-RELATED"/>
    <property type="match status" value="1"/>
</dbReference>
<evidence type="ECO:0000256" key="1">
    <source>
        <dbReference type="ARBA" id="ARBA00023015"/>
    </source>
</evidence>
<dbReference type="PROSITE" id="PS00041">
    <property type="entry name" value="HTH_ARAC_FAMILY_1"/>
    <property type="match status" value="1"/>
</dbReference>
<evidence type="ECO:0000256" key="4">
    <source>
        <dbReference type="SAM" id="MobiDB-lite"/>
    </source>
</evidence>
<evidence type="ECO:0000256" key="2">
    <source>
        <dbReference type="ARBA" id="ARBA00023125"/>
    </source>
</evidence>
<keyword evidence="3" id="KW-0804">Transcription</keyword>
<keyword evidence="1" id="KW-0805">Transcription regulation</keyword>
<dbReference type="GO" id="GO:0043565">
    <property type="term" value="F:sequence-specific DNA binding"/>
    <property type="evidence" value="ECO:0007669"/>
    <property type="project" value="InterPro"/>
</dbReference>
<dbReference type="GO" id="GO:0003700">
    <property type="term" value="F:DNA-binding transcription factor activity"/>
    <property type="evidence" value="ECO:0007669"/>
    <property type="project" value="InterPro"/>
</dbReference>
<dbReference type="Gene3D" id="1.10.10.60">
    <property type="entry name" value="Homeodomain-like"/>
    <property type="match status" value="2"/>
</dbReference>
<feature type="region of interest" description="Disordered" evidence="4">
    <location>
        <begin position="1"/>
        <end position="20"/>
    </location>
</feature>
<dbReference type="AlphaFoldDB" id="A0AB39KSF1"/>
<dbReference type="PANTHER" id="PTHR46796:SF14">
    <property type="entry name" value="TRANSCRIPTIONAL REGULATORY PROTEIN"/>
    <property type="match status" value="1"/>
</dbReference>
<gene>
    <name evidence="6" type="ORF">ABOZ73_15895</name>
</gene>
<dbReference type="InterPro" id="IPR009057">
    <property type="entry name" value="Homeodomain-like_sf"/>
</dbReference>
<evidence type="ECO:0000313" key="6">
    <source>
        <dbReference type="EMBL" id="XDO96243.1"/>
    </source>
</evidence>
<dbReference type="RefSeq" id="WP_369059097.1">
    <property type="nucleotide sequence ID" value="NZ_CP158375.1"/>
</dbReference>
<reference evidence="6" key="1">
    <citation type="submission" date="2024-06" db="EMBL/GenBank/DDBJ databases">
        <title>Caulobacter inopinatus, sp. nov.</title>
        <authorList>
            <person name="Donachie S.P."/>
        </authorList>
    </citation>
    <scope>NUCLEOTIDE SEQUENCE</scope>
    <source>
        <strain evidence="6">73W</strain>
    </source>
</reference>
<keyword evidence="2" id="KW-0238">DNA-binding</keyword>
<dbReference type="SUPFAM" id="SSF46689">
    <property type="entry name" value="Homeodomain-like"/>
    <property type="match status" value="2"/>
</dbReference>
<dbReference type="InterPro" id="IPR050204">
    <property type="entry name" value="AraC_XylS_family_regulators"/>
</dbReference>
<feature type="domain" description="HTH araC/xylS-type" evidence="5">
    <location>
        <begin position="217"/>
        <end position="315"/>
    </location>
</feature>
<evidence type="ECO:0000256" key="3">
    <source>
        <dbReference type="ARBA" id="ARBA00023163"/>
    </source>
</evidence>
<proteinExistence type="predicted"/>
<dbReference type="EMBL" id="CP158375">
    <property type="protein sequence ID" value="XDO96243.1"/>
    <property type="molecule type" value="Genomic_DNA"/>
</dbReference>
<accession>A0AB39KSF1</accession>